<dbReference type="Pfam" id="PF13443">
    <property type="entry name" value="HTH_26"/>
    <property type="match status" value="1"/>
</dbReference>
<feature type="domain" description="HTH cro/C1-type" evidence="1">
    <location>
        <begin position="40"/>
        <end position="60"/>
    </location>
</feature>
<dbReference type="InterPro" id="IPR001387">
    <property type="entry name" value="Cro/C1-type_HTH"/>
</dbReference>
<dbReference type="Gene3D" id="1.10.260.40">
    <property type="entry name" value="lambda repressor-like DNA-binding domains"/>
    <property type="match status" value="1"/>
</dbReference>
<dbReference type="InterPro" id="IPR010982">
    <property type="entry name" value="Lambda_DNA-bd_dom_sf"/>
</dbReference>
<dbReference type="Proteomes" id="UP000305100">
    <property type="component" value="Unassembled WGS sequence"/>
</dbReference>
<proteinExistence type="predicted"/>
<evidence type="ECO:0000313" key="3">
    <source>
        <dbReference type="Proteomes" id="UP000305100"/>
    </source>
</evidence>
<dbReference type="PROSITE" id="PS50943">
    <property type="entry name" value="HTH_CROC1"/>
    <property type="match status" value="1"/>
</dbReference>
<dbReference type="AlphaFoldDB" id="A0A5R9CWZ1"/>
<evidence type="ECO:0000313" key="2">
    <source>
        <dbReference type="EMBL" id="TLQ20136.1"/>
    </source>
</evidence>
<name>A0A5R9CWZ1_9LACO</name>
<evidence type="ECO:0000259" key="1">
    <source>
        <dbReference type="PROSITE" id="PS50943"/>
    </source>
</evidence>
<protein>
    <submittedName>
        <fullName evidence="2">Helix-turn-helix transcriptional regulator</fullName>
    </submittedName>
</protein>
<accession>A0A5R9CWZ1</accession>
<dbReference type="EMBL" id="VBSX01000007">
    <property type="protein sequence ID" value="TLQ20136.1"/>
    <property type="molecule type" value="Genomic_DNA"/>
</dbReference>
<comment type="caution">
    <text evidence="2">The sequence shown here is derived from an EMBL/GenBank/DDBJ whole genome shotgun (WGS) entry which is preliminary data.</text>
</comment>
<organism evidence="2 3">
    <name type="scientific">Lentilactobacillus parafarraginis</name>
    <dbReference type="NCBI Taxonomy" id="390842"/>
    <lineage>
        <taxon>Bacteria</taxon>
        <taxon>Bacillati</taxon>
        <taxon>Bacillota</taxon>
        <taxon>Bacilli</taxon>
        <taxon>Lactobacillales</taxon>
        <taxon>Lactobacillaceae</taxon>
        <taxon>Lentilactobacillus</taxon>
    </lineage>
</organism>
<dbReference type="GO" id="GO:0003677">
    <property type="term" value="F:DNA binding"/>
    <property type="evidence" value="ECO:0007669"/>
    <property type="project" value="InterPro"/>
</dbReference>
<reference evidence="2 3" key="1">
    <citation type="submission" date="2019-05" db="EMBL/GenBank/DDBJ databases">
        <title>The metagenome of a microbial culture collection derived from dairy environment covers the genomic content of the human microbiome.</title>
        <authorList>
            <person name="Roder T."/>
            <person name="Wuthrich D."/>
            <person name="Sattari Z."/>
            <person name="Von Ah U."/>
            <person name="Bar C."/>
            <person name="Ronchi F."/>
            <person name="Macpherson A.J."/>
            <person name="Ganal-Vonarburg S.C."/>
            <person name="Bruggmann R."/>
            <person name="Vergeres G."/>
        </authorList>
    </citation>
    <scope>NUCLEOTIDE SEQUENCE [LARGE SCALE GENOMIC DNA]</scope>
    <source>
        <strain evidence="2 3">FAM 1079</strain>
    </source>
</reference>
<gene>
    <name evidence="2" type="ORF">FEZ41_04530</name>
</gene>
<sequence length="69" mass="7912">MKNQLSTILGSRLLKIDDVIKATGINRGTLTNIYYMRADNVQLKTLIKICDYLQIPLSQLIEYKPISKE</sequence>
<dbReference type="RefSeq" id="WP_138467352.1">
    <property type="nucleotide sequence ID" value="NZ_VBSX01000007.1"/>
</dbReference>
<dbReference type="OrthoDB" id="2899891at2"/>
<dbReference type="SUPFAM" id="SSF47413">
    <property type="entry name" value="lambda repressor-like DNA-binding domains"/>
    <property type="match status" value="1"/>
</dbReference>